<keyword evidence="5 7" id="KW-0472">Membrane</keyword>
<evidence type="ECO:0000256" key="2">
    <source>
        <dbReference type="ARBA" id="ARBA00022553"/>
    </source>
</evidence>
<evidence type="ECO:0000256" key="7">
    <source>
        <dbReference type="SAM" id="Phobius"/>
    </source>
</evidence>
<organism evidence="9">
    <name type="scientific">Ceratitis capitata</name>
    <name type="common">Mediterranean fruit fly</name>
    <name type="synonym">Tephritis capitata</name>
    <dbReference type="NCBI Taxonomy" id="7213"/>
    <lineage>
        <taxon>Eukaryota</taxon>
        <taxon>Metazoa</taxon>
        <taxon>Ecdysozoa</taxon>
        <taxon>Arthropoda</taxon>
        <taxon>Hexapoda</taxon>
        <taxon>Insecta</taxon>
        <taxon>Pterygota</taxon>
        <taxon>Neoptera</taxon>
        <taxon>Endopterygota</taxon>
        <taxon>Diptera</taxon>
        <taxon>Brachycera</taxon>
        <taxon>Muscomorpha</taxon>
        <taxon>Tephritoidea</taxon>
        <taxon>Tephritidae</taxon>
        <taxon>Ceratitis</taxon>
        <taxon>Ceratitis</taxon>
    </lineage>
</organism>
<keyword evidence="2" id="KW-0597">Phosphoprotein</keyword>
<evidence type="ECO:0000259" key="8">
    <source>
        <dbReference type="PROSITE" id="PS50954"/>
    </source>
</evidence>
<dbReference type="OrthoDB" id="118234at2759"/>
<dbReference type="SMART" id="SM00540">
    <property type="entry name" value="LEM"/>
    <property type="match status" value="1"/>
</dbReference>
<dbReference type="Pfam" id="PF03020">
    <property type="entry name" value="LEM"/>
    <property type="match status" value="1"/>
</dbReference>
<keyword evidence="4 7" id="KW-1133">Transmembrane helix</keyword>
<name>W8BX63_CERCA</name>
<dbReference type="CDD" id="cd12934">
    <property type="entry name" value="LEM"/>
    <property type="match status" value="1"/>
</dbReference>
<feature type="domain" description="LEM" evidence="8">
    <location>
        <begin position="3"/>
        <end position="47"/>
    </location>
</feature>
<dbReference type="InterPro" id="IPR041885">
    <property type="entry name" value="MAN1_winged_helix_dom"/>
</dbReference>
<keyword evidence="3 7" id="KW-0812">Transmembrane</keyword>
<dbReference type="InterPro" id="IPR003887">
    <property type="entry name" value="LEM_dom"/>
</dbReference>
<keyword evidence="6" id="KW-0539">Nucleus</keyword>
<dbReference type="AlphaFoldDB" id="W8BX63"/>
<dbReference type="InterPro" id="IPR052277">
    <property type="entry name" value="INM_ESCRT-Associated"/>
</dbReference>
<dbReference type="SUPFAM" id="SSF63451">
    <property type="entry name" value="LEM domain"/>
    <property type="match status" value="1"/>
</dbReference>
<reference evidence="9" key="1">
    <citation type="submission" date="2013-07" db="EMBL/GenBank/DDBJ databases">
        <authorList>
            <person name="Geib S."/>
        </authorList>
    </citation>
    <scope>NUCLEOTIDE SEQUENCE</scope>
</reference>
<dbReference type="PANTHER" id="PTHR13428">
    <property type="entry name" value="INNER NUCLEAR MEMBRANE PROTEIN MAN1 LEM DOMAIN CONTAINING PROTEIN"/>
    <property type="match status" value="1"/>
</dbReference>
<dbReference type="GO" id="GO:0030514">
    <property type="term" value="P:negative regulation of BMP signaling pathway"/>
    <property type="evidence" value="ECO:0007669"/>
    <property type="project" value="TreeGrafter"/>
</dbReference>
<dbReference type="Gene3D" id="1.10.720.40">
    <property type="match status" value="1"/>
</dbReference>
<evidence type="ECO:0000256" key="5">
    <source>
        <dbReference type="ARBA" id="ARBA00023136"/>
    </source>
</evidence>
<dbReference type="PROSITE" id="PS50954">
    <property type="entry name" value="LEM"/>
    <property type="match status" value="1"/>
</dbReference>
<dbReference type="Pfam" id="PF09402">
    <property type="entry name" value="MSC"/>
    <property type="match status" value="1"/>
</dbReference>
<evidence type="ECO:0000256" key="3">
    <source>
        <dbReference type="ARBA" id="ARBA00022692"/>
    </source>
</evidence>
<accession>W8BX63</accession>
<dbReference type="InterPro" id="IPR011015">
    <property type="entry name" value="LEM/LEM-like_dom_sf"/>
</dbReference>
<dbReference type="EMBL" id="GAMC01012761">
    <property type="protein sequence ID" value="JAB93794.1"/>
    <property type="molecule type" value="mRNA"/>
</dbReference>
<evidence type="ECO:0000256" key="1">
    <source>
        <dbReference type="ARBA" id="ARBA00004473"/>
    </source>
</evidence>
<evidence type="ECO:0000256" key="6">
    <source>
        <dbReference type="ARBA" id="ARBA00023242"/>
    </source>
</evidence>
<dbReference type="InterPro" id="IPR018996">
    <property type="entry name" value="Man1/Src1-like_C"/>
</dbReference>
<dbReference type="GO" id="GO:0006998">
    <property type="term" value="P:nuclear envelope organization"/>
    <property type="evidence" value="ECO:0007669"/>
    <property type="project" value="TreeGrafter"/>
</dbReference>
<protein>
    <recommendedName>
        <fullName evidence="8">LEM domain-containing protein</fullName>
    </recommendedName>
</protein>
<evidence type="ECO:0000313" key="9">
    <source>
        <dbReference type="EMBL" id="JAB93794.1"/>
    </source>
</evidence>
<proteinExistence type="evidence at transcript level"/>
<dbReference type="PANTHER" id="PTHR13428:SF12">
    <property type="entry name" value="INNER NUCLEAR MEMBRANE PROTEIN MAN1"/>
    <property type="match status" value="1"/>
</dbReference>
<dbReference type="Gene3D" id="1.10.10.1180">
    <property type="entry name" value="MAN1, winged-helix domain"/>
    <property type="match status" value="1"/>
</dbReference>
<sequence>MSSENFEELTDVELRRKLLEYEFPYVPITETSREFLVKKLKNHVRNLRSRKVSTKTFVTQREKQELKNLLTQANDWSKQTLQRSPDLSETLTPTNTEQSICPDTDYTLKADQLIHSSLNHSLQRNRTHRSEQQVATLSDNDSNGFCCMIWKVFGTQENYTNCVWWSFALFFVVIAFIYMMKSADFSQYINKNNTNYVICERLDSTGPFLRPPFVCIERERLDPALVVVRKLMLQLKERYENHYCYDQKQSRTLSVSEFIRSMFEEGSSVDMRIVREAQYLITCNPQWNIRMIDHKGSPVIFNGVDRILPNHNTFFVLKRPQLSLACLLYHKAHQFKGFIGNASILLCLLILFYLSYRYVCRVQEQHLQAVQNLLDNIVEELQHRAADNENSEGREVVIDNLRDQLLPSNKHICEMRFWKEALKQLESKDSRVHFDFTMRDGHECRTIRWVDTNEDQEKPITVETNC</sequence>
<dbReference type="GO" id="GO:0031490">
    <property type="term" value="F:chromatin DNA binding"/>
    <property type="evidence" value="ECO:0007669"/>
    <property type="project" value="TreeGrafter"/>
</dbReference>
<feature type="transmembrane region" description="Helical" evidence="7">
    <location>
        <begin position="338"/>
        <end position="356"/>
    </location>
</feature>
<comment type="subcellular location">
    <subcellularLocation>
        <location evidence="1">Nucleus inner membrane</location>
        <topology evidence="1">Multi-pass membrane protein</topology>
    </subcellularLocation>
</comment>
<reference evidence="9" key="2">
    <citation type="journal article" date="2014" name="BMC Genomics">
        <title>A genomic perspective to assessing quality of mass-reared SIT flies used in Mediterranean fruit fly (Ceratitis capitata) eradication in California.</title>
        <authorList>
            <person name="Calla B."/>
            <person name="Hall B."/>
            <person name="Hou S."/>
            <person name="Geib S.M."/>
        </authorList>
    </citation>
    <scope>NUCLEOTIDE SEQUENCE</scope>
</reference>
<dbReference type="GO" id="GO:0005637">
    <property type="term" value="C:nuclear inner membrane"/>
    <property type="evidence" value="ECO:0007669"/>
    <property type="project" value="UniProtKB-SubCell"/>
</dbReference>
<feature type="transmembrane region" description="Helical" evidence="7">
    <location>
        <begin position="163"/>
        <end position="180"/>
    </location>
</feature>
<evidence type="ECO:0000256" key="4">
    <source>
        <dbReference type="ARBA" id="ARBA00022989"/>
    </source>
</evidence>